<dbReference type="InterPro" id="IPR014030">
    <property type="entry name" value="Ketoacyl_synth_N"/>
</dbReference>
<dbReference type="Gene3D" id="3.40.50.720">
    <property type="entry name" value="NAD(P)-binding Rossmann-like Domain"/>
    <property type="match status" value="1"/>
</dbReference>
<evidence type="ECO:0000256" key="5">
    <source>
        <dbReference type="PROSITE-ProRule" id="PRU01363"/>
    </source>
</evidence>
<evidence type="ECO:0000259" key="8">
    <source>
        <dbReference type="PROSITE" id="PS52019"/>
    </source>
</evidence>
<dbReference type="InterPro" id="IPR029069">
    <property type="entry name" value="HotDog_dom_sf"/>
</dbReference>
<dbReference type="InterPro" id="IPR050091">
    <property type="entry name" value="PKS_NRPS_Biosynth_Enz"/>
</dbReference>
<evidence type="ECO:0000256" key="2">
    <source>
        <dbReference type="ARBA" id="ARBA00022553"/>
    </source>
</evidence>
<keyword evidence="4" id="KW-0012">Acyltransferase</keyword>
<feature type="active site" description="Proton acceptor; for dehydratase activity" evidence="5">
    <location>
        <position position="1500"/>
    </location>
</feature>
<feature type="domain" description="PKS/mFAS DH" evidence="8">
    <location>
        <begin position="1468"/>
        <end position="1767"/>
    </location>
</feature>
<dbReference type="InterPro" id="IPR036736">
    <property type="entry name" value="ACP-like_sf"/>
</dbReference>
<feature type="region of interest" description="N-terminal hotdog fold" evidence="5">
    <location>
        <begin position="1468"/>
        <end position="1590"/>
    </location>
</feature>
<dbReference type="InterPro" id="IPR001227">
    <property type="entry name" value="Ac_transferase_dom_sf"/>
</dbReference>
<dbReference type="SUPFAM" id="SSF54637">
    <property type="entry name" value="Thioesterase/thiol ester dehydrase-isomerase"/>
    <property type="match status" value="1"/>
</dbReference>
<dbReference type="Pfam" id="PF00698">
    <property type="entry name" value="Acyl_transf_1"/>
    <property type="match status" value="1"/>
</dbReference>
<dbReference type="SMART" id="SM00825">
    <property type="entry name" value="PKS_KS"/>
    <property type="match status" value="1"/>
</dbReference>
<dbReference type="CDD" id="cd08953">
    <property type="entry name" value="KR_2_SDR_x"/>
    <property type="match status" value="1"/>
</dbReference>
<dbReference type="Pfam" id="PF00550">
    <property type="entry name" value="PP-binding"/>
    <property type="match status" value="1"/>
</dbReference>
<evidence type="ECO:0000313" key="9">
    <source>
        <dbReference type="EMBL" id="BAO99128.1"/>
    </source>
</evidence>
<name>A0A060PWK8_NOCBR</name>
<dbReference type="SUPFAM" id="SSF52151">
    <property type="entry name" value="FabD/lysophospholipase-like"/>
    <property type="match status" value="1"/>
</dbReference>
<dbReference type="PANTHER" id="PTHR43775:SF51">
    <property type="entry name" value="INACTIVE PHENOLPHTHIOCEROL SYNTHESIS POLYKETIDE SYNTHASE TYPE I PKS1-RELATED"/>
    <property type="match status" value="1"/>
</dbReference>
<dbReference type="CDD" id="cd00833">
    <property type="entry name" value="PKS"/>
    <property type="match status" value="1"/>
</dbReference>
<feature type="active site" description="Proton donor; for dehydratase activity" evidence="5">
    <location>
        <position position="1687"/>
    </location>
</feature>
<protein>
    <submittedName>
        <fullName evidence="9">Putative polyketide synthase</fullName>
    </submittedName>
</protein>
<dbReference type="InterPro" id="IPR013968">
    <property type="entry name" value="PKS_KR"/>
</dbReference>
<evidence type="ECO:0000256" key="4">
    <source>
        <dbReference type="ARBA" id="ARBA00023315"/>
    </source>
</evidence>
<dbReference type="GO" id="GO:0004312">
    <property type="term" value="F:fatty acid synthase activity"/>
    <property type="evidence" value="ECO:0007669"/>
    <property type="project" value="TreeGrafter"/>
</dbReference>
<dbReference type="GO" id="GO:0006633">
    <property type="term" value="P:fatty acid biosynthetic process"/>
    <property type="evidence" value="ECO:0007669"/>
    <property type="project" value="TreeGrafter"/>
</dbReference>
<dbReference type="EMBL" id="AB701578">
    <property type="protein sequence ID" value="BAO99128.1"/>
    <property type="molecule type" value="Genomic_DNA"/>
</dbReference>
<dbReference type="PANTHER" id="PTHR43775">
    <property type="entry name" value="FATTY ACID SYNTHASE"/>
    <property type="match status" value="1"/>
</dbReference>
<sequence>MPRLAIVGMACRFPDAATPAQLWDNVLARRRAFRPIPSVRLNAADYYASDPAAADRHYATHSAVIEGWTFDRARHRVAAGTFRATDIVHWLALDTAAAALDDAGFPAGEGLDRKRIGVILGNTLTGDMTRASTMRLRWPYVRRTLAGALQRKGWPAAEIAVFLDDYEADYKAPFPAITEDSLAGGLANTIAGRICNHFDFGGGGFTIDGACSSSLLSIAQAGDALGAGHIDAAVVGGVDLSIDPFELVGFAKTGALSRSQMRVYDERSNGFWPGEGCGILVLLREQDAIARGARIYATIAGWGISSDGRGGITRPERNGHLRAIERAYRMAGFGIDTVDYLEGHGTGTAVGDRTELEVFNTAVAARDAGRPPVAIGSIKANIGHTKAAAGVAALIKAALAVHHGTIPPITGTDRAHPVLASTGNRLRLPDRALEWPGAQQLSGDASPTDRDTVPPRRAGVSSLGFGGSNAHVVLESRVPPRALSRTAGTRLARSAQDAELFIVSAATPLELADKLRAAAALAARCSFAELGDLAAELTRVDSRLPSKAAVVAADQKQGADRLTELADALAAGERHRFAPGTGQFLGADLGSAPRIGLMFPGQGAPGHGDGGRPARRFAGIADLYRQVGVHAEGEATQDAQPRIVTASLAGLRVLDAAGVHVVGCVGHSLGELTGLYWAGVFDETELVRVAAFRGQAMQAAAIDEPGTMATIFAAADHVAPLLHDSPVVIAGYNSPKHTVVAGPAKAVDAVLVSARAAGLRGHGLRVSHAFHSPLVAPAAHAFRHYLDELELGDIKRSGLFSTVTAGPLEAGCAVADLLERQVHAPVRFADALSQLAQTCDLLVEVGPGSTLSALAAEVCPGVPTLAMETDGDSVAGILRTLAACYVLGARPDLDGFAAERFTRSLPLDKQFVFLESPCEQAPNDSFLAQARSAAHAEVAPAVAEQADPVAVEDTSTLQTLRRLIAERVELPVEGITPETHPLDDLHLSSITITQLVADALQLLGTEIPEPTTNVATATIAELAEAIDDIVHAARDDAPPKPADDLTGVDIWVRPFTIDLVAASVPTAFRGDEPGQWRVFAPPDDELTAALRHRLDTARLGDGVLLRLGAATAESTQIAIDRMLSAARAAIDTGSRLVVVDDEGRDAAALAKTVHLEAPAVRTTVVHLAAGLAPADGARLICADIGATTAFREVHYDRAGTRTEPVLRELPMVGARLPLGASDVVAVTGGVRGIAIECAVALARQTGCVLAVIARTPADDPDIAANMVRLRESGLTAHYYTADVTDRSQVADATATIRRELGAITGILHGAGINIPAAIGSLTEDQMARTIAPKVDGLHNLLEALHPAELRLVVGFGSIIGRAGLRGEAHYAIANDWLRSAIDTLAGELPDCRCVTIEWSVWAGTGMGERLGVLDSLVREGIEPIPTDVGVELMLDLLRTPACPSSVVVIGRTGGLPTIRFDEIELPLLRFLERPRLHVPRIELLADADISTATDPYLTDHQFSRDALFPAVLGMEAMAQAATALFGEQHPVQLHDLEFLRPIVAAPDRVTTIRVAALRSGDTVRVAIRSSTTAFQLDHFRGVCRQARQRNDIAVEATPVIPAAATEPLQRLVEFAHTARTATAGLGMAVDTDFYDRIMFHGPMFRSVEDYHHLSARQCVARIRVRDERWFSPMLPGSLVLDDPAARDAFMHAIQVCVPDSTLLPSKVARVLSLPVAPDVRTVVLAARERSHEQSTYIYDVVVHDENGAVVAIWEALELTAVAPITSPSGWTPELLGPHLQRRLETLLPRPVQLAIVRDQPRPVADDDTDPRIPNRRVATRRALAAALGRAAVLRHRPDGRPEIPDGYASFSHGAGLTVAVVAACPVGCDIEPVQARTPAQWTGLLGNSGVSLAQLCARATGQSFDTAATRVWSAREAVTKLGVTVSRARLTLDNRSAADGWLALRHGTDVIWSFSTTLALPAFQQSIVFSVTEKG</sequence>
<dbReference type="InterPro" id="IPR016036">
    <property type="entry name" value="Malonyl_transacylase_ACP-bd"/>
</dbReference>
<dbReference type="SMART" id="SM00826">
    <property type="entry name" value="PKS_DH"/>
    <property type="match status" value="1"/>
</dbReference>
<dbReference type="Pfam" id="PF08659">
    <property type="entry name" value="KR"/>
    <property type="match status" value="1"/>
</dbReference>
<dbReference type="InterPro" id="IPR042104">
    <property type="entry name" value="PKS_dehydratase_sf"/>
</dbReference>
<proteinExistence type="predicted"/>
<dbReference type="InterPro" id="IPR020841">
    <property type="entry name" value="PKS_Beta-ketoAc_synthase_dom"/>
</dbReference>
<keyword evidence="2" id="KW-0597">Phosphoprotein</keyword>
<dbReference type="InterPro" id="IPR057326">
    <property type="entry name" value="KR_dom"/>
</dbReference>
<dbReference type="InterPro" id="IPR049551">
    <property type="entry name" value="PKS_DH_C"/>
</dbReference>
<dbReference type="InterPro" id="IPR009081">
    <property type="entry name" value="PP-bd_ACP"/>
</dbReference>
<dbReference type="Pfam" id="PF14765">
    <property type="entry name" value="PS-DH"/>
    <property type="match status" value="1"/>
</dbReference>
<accession>A0A060PWK8</accession>
<dbReference type="Pfam" id="PF21089">
    <property type="entry name" value="PKS_DH_N"/>
    <property type="match status" value="1"/>
</dbReference>
<feature type="domain" description="Ketosynthase family 3 (KS3)" evidence="7">
    <location>
        <begin position="1"/>
        <end position="476"/>
    </location>
</feature>
<feature type="region of interest" description="C-terminal hotdog fold" evidence="5">
    <location>
        <begin position="1621"/>
        <end position="1767"/>
    </location>
</feature>
<evidence type="ECO:0000259" key="6">
    <source>
        <dbReference type="PROSITE" id="PS50075"/>
    </source>
</evidence>
<evidence type="ECO:0000259" key="7">
    <source>
        <dbReference type="PROSITE" id="PS52004"/>
    </source>
</evidence>
<dbReference type="InterPro" id="IPR016039">
    <property type="entry name" value="Thiolase-like"/>
</dbReference>
<dbReference type="Gene3D" id="3.40.366.10">
    <property type="entry name" value="Malonyl-Coenzyme A Acyl Carrier Protein, domain 2"/>
    <property type="match status" value="1"/>
</dbReference>
<dbReference type="Gene3D" id="3.10.129.110">
    <property type="entry name" value="Polyketide synthase dehydratase"/>
    <property type="match status" value="1"/>
</dbReference>
<evidence type="ECO:0000256" key="3">
    <source>
        <dbReference type="ARBA" id="ARBA00022679"/>
    </source>
</evidence>
<dbReference type="SUPFAM" id="SSF51735">
    <property type="entry name" value="NAD(P)-binding Rossmann-fold domains"/>
    <property type="match status" value="1"/>
</dbReference>
<dbReference type="SUPFAM" id="SSF53901">
    <property type="entry name" value="Thiolase-like"/>
    <property type="match status" value="1"/>
</dbReference>
<dbReference type="InterPro" id="IPR016035">
    <property type="entry name" value="Acyl_Trfase/lysoPLipase"/>
</dbReference>
<dbReference type="InterPro" id="IPR049900">
    <property type="entry name" value="PKS_mFAS_DH"/>
</dbReference>
<dbReference type="PROSITE" id="PS52004">
    <property type="entry name" value="KS3_2"/>
    <property type="match status" value="1"/>
</dbReference>
<organism evidence="9">
    <name type="scientific">Nocardia brasiliensis</name>
    <dbReference type="NCBI Taxonomy" id="37326"/>
    <lineage>
        <taxon>Bacteria</taxon>
        <taxon>Bacillati</taxon>
        <taxon>Actinomycetota</taxon>
        <taxon>Actinomycetes</taxon>
        <taxon>Mycobacteriales</taxon>
        <taxon>Nocardiaceae</taxon>
        <taxon>Nocardia</taxon>
    </lineage>
</organism>
<keyword evidence="1" id="KW-0596">Phosphopantetheine</keyword>
<dbReference type="Pfam" id="PF00109">
    <property type="entry name" value="ketoacyl-synt"/>
    <property type="match status" value="1"/>
</dbReference>
<keyword evidence="3" id="KW-0808">Transferase</keyword>
<dbReference type="Pfam" id="PF02801">
    <property type="entry name" value="Ketoacyl-synt_C"/>
    <property type="match status" value="1"/>
</dbReference>
<dbReference type="InterPro" id="IPR036291">
    <property type="entry name" value="NAD(P)-bd_dom_sf"/>
</dbReference>
<feature type="domain" description="Carrier" evidence="6">
    <location>
        <begin position="954"/>
        <end position="1030"/>
    </location>
</feature>
<dbReference type="InterPro" id="IPR014031">
    <property type="entry name" value="Ketoacyl_synth_C"/>
</dbReference>
<dbReference type="SMART" id="SM00827">
    <property type="entry name" value="PKS_AT"/>
    <property type="match status" value="1"/>
</dbReference>
<dbReference type="InterPro" id="IPR049552">
    <property type="entry name" value="PKS_DH_N"/>
</dbReference>
<dbReference type="SMART" id="SM00822">
    <property type="entry name" value="PKS_KR"/>
    <property type="match status" value="1"/>
</dbReference>
<dbReference type="Gene3D" id="3.40.47.10">
    <property type="match status" value="1"/>
</dbReference>
<dbReference type="Gene3D" id="1.10.1200.10">
    <property type="entry name" value="ACP-like"/>
    <property type="match status" value="1"/>
</dbReference>
<dbReference type="SUPFAM" id="SSF47336">
    <property type="entry name" value="ACP-like"/>
    <property type="match status" value="1"/>
</dbReference>
<dbReference type="PROSITE" id="PS50075">
    <property type="entry name" value="CARRIER"/>
    <property type="match status" value="1"/>
</dbReference>
<dbReference type="PROSITE" id="PS52019">
    <property type="entry name" value="PKS_MFAS_DH"/>
    <property type="match status" value="1"/>
</dbReference>
<reference evidence="9" key="1">
    <citation type="journal article" date="2014" name="BMC Genomics">
        <title>Genome based analysis of type-I polyketide synthase and nonribosomal peptide synthetase gene clusters in seven strains of five representative Nocardia species.</title>
        <authorList>
            <person name="Komaki H."/>
            <person name="Ichikawa N."/>
            <person name="Hosoyama A."/>
            <person name="Takahashi-Nakaguchi A."/>
            <person name="Matsuzawa T."/>
            <person name="Suzuki K."/>
            <person name="Fujita N."/>
            <person name="Gonoi T."/>
        </authorList>
    </citation>
    <scope>NUCLEOTIDE SEQUENCE</scope>
    <source>
        <strain evidence="9">IFM 10847</strain>
    </source>
</reference>
<dbReference type="InterPro" id="IPR014043">
    <property type="entry name" value="Acyl_transferase_dom"/>
</dbReference>
<dbReference type="InterPro" id="IPR020807">
    <property type="entry name" value="PKS_DH"/>
</dbReference>
<evidence type="ECO:0000256" key="1">
    <source>
        <dbReference type="ARBA" id="ARBA00022450"/>
    </source>
</evidence>
<dbReference type="SUPFAM" id="SSF55048">
    <property type="entry name" value="Probable ACP-binding domain of malonyl-CoA ACP transacylase"/>
    <property type="match status" value="1"/>
</dbReference>